<dbReference type="InterPro" id="IPR006439">
    <property type="entry name" value="HAD-SF_hydro_IA"/>
</dbReference>
<gene>
    <name evidence="1" type="ORF">CPAG_07878</name>
</gene>
<dbReference type="Proteomes" id="UP000054567">
    <property type="component" value="Unassembled WGS sequence"/>
</dbReference>
<name>A0A0J6II81_COCPO</name>
<protein>
    <submittedName>
        <fullName evidence="1">2-deoxyglucose-6-phosphate phosphatase 2, variant</fullName>
    </submittedName>
</protein>
<dbReference type="InterPro" id="IPR023198">
    <property type="entry name" value="PGP-like_dom2"/>
</dbReference>
<dbReference type="PANTHER" id="PTHR43481">
    <property type="entry name" value="FRUCTOSE-1-PHOSPHATE PHOSPHATASE"/>
    <property type="match status" value="1"/>
</dbReference>
<dbReference type="SFLD" id="SFLDS00003">
    <property type="entry name" value="Haloacid_Dehalogenase"/>
    <property type="match status" value="1"/>
</dbReference>
<dbReference type="InterPro" id="IPR051806">
    <property type="entry name" value="HAD-like_SPP"/>
</dbReference>
<accession>A0A0J6II81</accession>
<reference evidence="2" key="3">
    <citation type="journal article" date="2010" name="Genome Res.">
        <title>Population genomic sequencing of Coccidioides fungi reveals recent hybridization and transposon control.</title>
        <authorList>
            <person name="Neafsey D.E."/>
            <person name="Barker B.M."/>
            <person name="Sharpton T.J."/>
            <person name="Stajich J.E."/>
            <person name="Park D.J."/>
            <person name="Whiston E."/>
            <person name="Hung C.-Y."/>
            <person name="McMahan C."/>
            <person name="White J."/>
            <person name="Sykes S."/>
            <person name="Heiman D."/>
            <person name="Young S."/>
            <person name="Zeng Q."/>
            <person name="Abouelleil A."/>
            <person name="Aftuck L."/>
            <person name="Bessette D."/>
            <person name="Brown A."/>
            <person name="FitzGerald M."/>
            <person name="Lui A."/>
            <person name="Macdonald J.P."/>
            <person name="Priest M."/>
            <person name="Orbach M.J."/>
            <person name="Galgiani J.N."/>
            <person name="Kirkland T.N."/>
            <person name="Cole G.T."/>
            <person name="Birren B.W."/>
            <person name="Henn M.R."/>
            <person name="Taylor J.W."/>
            <person name="Rounsley S.D."/>
        </authorList>
    </citation>
    <scope>NUCLEOTIDE SEQUENCE [LARGE SCALE GENOMIC DNA]</scope>
    <source>
        <strain evidence="2">RMSCC 3488</strain>
    </source>
</reference>
<dbReference type="AlphaFoldDB" id="A0A0J6II81"/>
<dbReference type="VEuPathDB" id="FungiDB:CPAG_07878"/>
<dbReference type="NCBIfam" id="TIGR01509">
    <property type="entry name" value="HAD-SF-IA-v3"/>
    <property type="match status" value="1"/>
</dbReference>
<sequence length="255" mass="27938">MGSMSNFSGPPQVHAFDGLLFDFDGTIIDSTEGWFQEDCILQLLLTSTSCRTAIVKHWHRIGQEIGVDPAMILVTSHGRRSIDVLKIHAPERANWEYVSSIEGRIPKEYGSDAVEIPGARDILNALDEAGAPWAVVTSGTQALINGWLDVLKLARPKNLVVAEDVKIGKPNPQCYQLGRSRLGFDENSSMLVIEDAPSGVTAGKAAGFKVLALATTHDPTRLKQAGADWIIRDLRSFKLIKHDGQVQVEIRNCLQ</sequence>
<dbReference type="InterPro" id="IPR041492">
    <property type="entry name" value="HAD_2"/>
</dbReference>
<organism evidence="1 2">
    <name type="scientific">Coccidioides posadasii RMSCC 3488</name>
    <dbReference type="NCBI Taxonomy" id="454284"/>
    <lineage>
        <taxon>Eukaryota</taxon>
        <taxon>Fungi</taxon>
        <taxon>Dikarya</taxon>
        <taxon>Ascomycota</taxon>
        <taxon>Pezizomycotina</taxon>
        <taxon>Eurotiomycetes</taxon>
        <taxon>Eurotiomycetidae</taxon>
        <taxon>Onygenales</taxon>
        <taxon>Onygenaceae</taxon>
        <taxon>Coccidioides</taxon>
    </lineage>
</organism>
<dbReference type="OrthoDB" id="40579at2759"/>
<evidence type="ECO:0000313" key="1">
    <source>
        <dbReference type="EMBL" id="KMM71572.1"/>
    </source>
</evidence>
<dbReference type="InterPro" id="IPR023214">
    <property type="entry name" value="HAD_sf"/>
</dbReference>
<dbReference type="SUPFAM" id="SSF56784">
    <property type="entry name" value="HAD-like"/>
    <property type="match status" value="1"/>
</dbReference>
<dbReference type="SFLD" id="SFLDG01129">
    <property type="entry name" value="C1.5:_HAD__Beta-PGM__Phosphata"/>
    <property type="match status" value="1"/>
</dbReference>
<dbReference type="CDD" id="cd07527">
    <property type="entry name" value="HAD_ScGPP-like"/>
    <property type="match status" value="1"/>
</dbReference>
<dbReference type="PANTHER" id="PTHR43481:SF4">
    <property type="entry name" value="GLYCEROL-1-PHOSPHATE PHOSPHOHYDROLASE 1-RELATED"/>
    <property type="match status" value="1"/>
</dbReference>
<dbReference type="Gene3D" id="3.40.50.1000">
    <property type="entry name" value="HAD superfamily/HAD-like"/>
    <property type="match status" value="1"/>
</dbReference>
<evidence type="ECO:0000313" key="2">
    <source>
        <dbReference type="Proteomes" id="UP000054567"/>
    </source>
</evidence>
<reference evidence="1 2" key="1">
    <citation type="submission" date="2007-06" db="EMBL/GenBank/DDBJ databases">
        <title>The Genome Sequence of Coccidioides posadasii RMSCC_3488.</title>
        <authorList>
            <consortium name="Coccidioides Genome Resources Consortium"/>
            <consortium name="The Broad Institute Genome Sequencing Platform"/>
            <person name="Henn M.R."/>
            <person name="Sykes S."/>
            <person name="Young S."/>
            <person name="Jaffe D."/>
            <person name="Berlin A."/>
            <person name="Alvarez P."/>
            <person name="Butler J."/>
            <person name="Gnerre S."/>
            <person name="Grabherr M."/>
            <person name="Mauceli E."/>
            <person name="Brockman W."/>
            <person name="Kodira C."/>
            <person name="Alvarado L."/>
            <person name="Zeng Q."/>
            <person name="Crawford M."/>
            <person name="Antoine C."/>
            <person name="Devon K."/>
            <person name="Galgiani J."/>
            <person name="Orsborn K."/>
            <person name="Lewis M.L."/>
            <person name="Nusbaum C."/>
            <person name="Galagan J."/>
            <person name="Birren B."/>
        </authorList>
    </citation>
    <scope>NUCLEOTIDE SEQUENCE [LARGE SCALE GENOMIC DNA]</scope>
    <source>
        <strain evidence="1 2">RMSCC 3488</strain>
    </source>
</reference>
<proteinExistence type="predicted"/>
<dbReference type="PRINTS" id="PR00413">
    <property type="entry name" value="HADHALOGNASE"/>
</dbReference>
<dbReference type="InterPro" id="IPR036412">
    <property type="entry name" value="HAD-like_sf"/>
</dbReference>
<dbReference type="EMBL" id="DS268113">
    <property type="protein sequence ID" value="KMM71572.1"/>
    <property type="molecule type" value="Genomic_DNA"/>
</dbReference>
<reference evidence="2" key="2">
    <citation type="journal article" date="2009" name="Genome Res.">
        <title>Comparative genomic analyses of the human fungal pathogens Coccidioides and their relatives.</title>
        <authorList>
            <person name="Sharpton T.J."/>
            <person name="Stajich J.E."/>
            <person name="Rounsley S.D."/>
            <person name="Gardner M.J."/>
            <person name="Wortman J.R."/>
            <person name="Jordar V.S."/>
            <person name="Maiti R."/>
            <person name="Kodira C.D."/>
            <person name="Neafsey D.E."/>
            <person name="Zeng Q."/>
            <person name="Hung C.-Y."/>
            <person name="McMahan C."/>
            <person name="Muszewska A."/>
            <person name="Grynberg M."/>
            <person name="Mandel M.A."/>
            <person name="Kellner E.M."/>
            <person name="Barker B.M."/>
            <person name="Galgiani J.N."/>
            <person name="Orbach M.J."/>
            <person name="Kirkland T.N."/>
            <person name="Cole G.T."/>
            <person name="Henn M.R."/>
            <person name="Birren B.W."/>
            <person name="Taylor J.W."/>
        </authorList>
    </citation>
    <scope>NUCLEOTIDE SEQUENCE [LARGE SCALE GENOMIC DNA]</scope>
    <source>
        <strain evidence="2">RMSCC 3488</strain>
    </source>
</reference>
<dbReference type="GO" id="GO:0050308">
    <property type="term" value="F:sugar-phosphatase activity"/>
    <property type="evidence" value="ECO:0007669"/>
    <property type="project" value="TreeGrafter"/>
</dbReference>
<dbReference type="Pfam" id="PF13419">
    <property type="entry name" value="HAD_2"/>
    <property type="match status" value="1"/>
</dbReference>
<dbReference type="Gene3D" id="1.10.150.240">
    <property type="entry name" value="Putative phosphatase, domain 2"/>
    <property type="match status" value="1"/>
</dbReference>